<evidence type="ECO:0000313" key="1">
    <source>
        <dbReference type="EMBL" id="MFC0623795.1"/>
    </source>
</evidence>
<name>A0ABV6QGN3_9ACTN</name>
<proteinExistence type="predicted"/>
<organism evidence="1 2">
    <name type="scientific">Kribbella deserti</name>
    <dbReference type="NCBI Taxonomy" id="1926257"/>
    <lineage>
        <taxon>Bacteria</taxon>
        <taxon>Bacillati</taxon>
        <taxon>Actinomycetota</taxon>
        <taxon>Actinomycetes</taxon>
        <taxon>Propionibacteriales</taxon>
        <taxon>Kribbellaceae</taxon>
        <taxon>Kribbella</taxon>
    </lineage>
</organism>
<dbReference type="Proteomes" id="UP001589890">
    <property type="component" value="Unassembled WGS sequence"/>
</dbReference>
<evidence type="ECO:0000313" key="2">
    <source>
        <dbReference type="Proteomes" id="UP001589890"/>
    </source>
</evidence>
<dbReference type="RefSeq" id="WP_380044495.1">
    <property type="nucleotide sequence ID" value="NZ_JBHLTC010000006.1"/>
</dbReference>
<sequence>MTNREMSFEQAFDFAMDLYLAGKSDYNPDMTTTAADLEKALAPWDITVTSEGWPSLTHGPVTIDGYITVMGHYDPAVRWNGWLCPSFDRDVAEKVAAWANEDPESARFTWEGDVLVYEQPNYPDSEPERIEPDSNGHYSIGAFSWVWSVAKGDD</sequence>
<reference evidence="1 2" key="1">
    <citation type="submission" date="2024-09" db="EMBL/GenBank/DDBJ databases">
        <authorList>
            <person name="Sun Q."/>
            <person name="Mori K."/>
        </authorList>
    </citation>
    <scope>NUCLEOTIDE SEQUENCE [LARGE SCALE GENOMIC DNA]</scope>
    <source>
        <strain evidence="1 2">CGMCC 1.15906</strain>
    </source>
</reference>
<accession>A0ABV6QGN3</accession>
<comment type="caution">
    <text evidence="1">The sequence shown here is derived from an EMBL/GenBank/DDBJ whole genome shotgun (WGS) entry which is preliminary data.</text>
</comment>
<dbReference type="EMBL" id="JBHLTC010000006">
    <property type="protein sequence ID" value="MFC0623795.1"/>
    <property type="molecule type" value="Genomic_DNA"/>
</dbReference>
<keyword evidence="2" id="KW-1185">Reference proteome</keyword>
<protein>
    <submittedName>
        <fullName evidence="1">Uncharacterized protein</fullName>
    </submittedName>
</protein>
<gene>
    <name evidence="1" type="ORF">ACFFGN_06960</name>
</gene>